<accession>A0A1I2ATX9</accession>
<dbReference type="InterPro" id="IPR003658">
    <property type="entry name" value="Anti-sigma_ant"/>
</dbReference>
<dbReference type="Pfam" id="PF01740">
    <property type="entry name" value="STAS"/>
    <property type="match status" value="1"/>
</dbReference>
<dbReference type="EMBL" id="FONR01000001">
    <property type="protein sequence ID" value="SFE47286.1"/>
    <property type="molecule type" value="Genomic_DNA"/>
</dbReference>
<protein>
    <recommendedName>
        <fullName evidence="2">Anti-sigma factor antagonist</fullName>
    </recommendedName>
</protein>
<dbReference type="InterPro" id="IPR002645">
    <property type="entry name" value="STAS_dom"/>
</dbReference>
<organism evidence="4 5">
    <name type="scientific">Streptomyces mirabilis</name>
    <dbReference type="NCBI Taxonomy" id="68239"/>
    <lineage>
        <taxon>Bacteria</taxon>
        <taxon>Bacillati</taxon>
        <taxon>Actinomycetota</taxon>
        <taxon>Actinomycetes</taxon>
        <taxon>Kitasatosporales</taxon>
        <taxon>Streptomycetaceae</taxon>
        <taxon>Streptomyces</taxon>
    </lineage>
</organism>
<evidence type="ECO:0000259" key="3">
    <source>
        <dbReference type="PROSITE" id="PS50801"/>
    </source>
</evidence>
<dbReference type="PANTHER" id="PTHR33495">
    <property type="entry name" value="ANTI-SIGMA FACTOR ANTAGONIST TM_1081-RELATED-RELATED"/>
    <property type="match status" value="1"/>
</dbReference>
<reference evidence="4 5" key="1">
    <citation type="submission" date="2016-10" db="EMBL/GenBank/DDBJ databases">
        <authorList>
            <person name="de Groot N.N."/>
        </authorList>
    </citation>
    <scope>NUCLEOTIDE SEQUENCE [LARGE SCALE GENOMIC DNA]</scope>
    <source>
        <strain evidence="4 5">OK461</strain>
    </source>
</reference>
<dbReference type="GO" id="GO:0043856">
    <property type="term" value="F:anti-sigma factor antagonist activity"/>
    <property type="evidence" value="ECO:0007669"/>
    <property type="project" value="InterPro"/>
</dbReference>
<evidence type="ECO:0000256" key="1">
    <source>
        <dbReference type="ARBA" id="ARBA00009013"/>
    </source>
</evidence>
<comment type="similarity">
    <text evidence="1 2">Belongs to the anti-sigma-factor antagonist family.</text>
</comment>
<dbReference type="Proteomes" id="UP000181942">
    <property type="component" value="Unassembled WGS sequence"/>
</dbReference>
<gene>
    <name evidence="4" type="ORF">SAMN02787118_101824</name>
</gene>
<sequence>MSLSTREAGRSTVIAVRGEVDLDNAGELDEALAAAGRACPGAVVLDLAAVTFLDSTTINVVLRAHGVLGPRLRLAALSPFVERVLGITGVSDVLPVFPGVGEALEADAV</sequence>
<dbReference type="PROSITE" id="PS50801">
    <property type="entry name" value="STAS"/>
    <property type="match status" value="1"/>
</dbReference>
<dbReference type="OrthoDB" id="5471473at2"/>
<proteinExistence type="inferred from homology"/>
<name>A0A1I2ATX9_9ACTN</name>
<dbReference type="AlphaFoldDB" id="A0A1I2ATX9"/>
<dbReference type="InterPro" id="IPR036513">
    <property type="entry name" value="STAS_dom_sf"/>
</dbReference>
<dbReference type="NCBIfam" id="TIGR00377">
    <property type="entry name" value="ant_ant_sig"/>
    <property type="match status" value="1"/>
</dbReference>
<feature type="domain" description="STAS" evidence="3">
    <location>
        <begin position="1"/>
        <end position="107"/>
    </location>
</feature>
<dbReference type="SUPFAM" id="SSF52091">
    <property type="entry name" value="SpoIIaa-like"/>
    <property type="match status" value="1"/>
</dbReference>
<evidence type="ECO:0000313" key="4">
    <source>
        <dbReference type="EMBL" id="SFE47286.1"/>
    </source>
</evidence>
<evidence type="ECO:0000256" key="2">
    <source>
        <dbReference type="RuleBase" id="RU003749"/>
    </source>
</evidence>
<dbReference type="CDD" id="cd07043">
    <property type="entry name" value="STAS_anti-anti-sigma_factors"/>
    <property type="match status" value="1"/>
</dbReference>
<dbReference type="PANTHER" id="PTHR33495:SF2">
    <property type="entry name" value="ANTI-SIGMA FACTOR ANTAGONIST TM_1081-RELATED"/>
    <property type="match status" value="1"/>
</dbReference>
<evidence type="ECO:0000313" key="5">
    <source>
        <dbReference type="Proteomes" id="UP000181942"/>
    </source>
</evidence>
<dbReference type="Gene3D" id="3.30.750.24">
    <property type="entry name" value="STAS domain"/>
    <property type="match status" value="1"/>
</dbReference>
<dbReference type="RefSeq" id="WP_075025895.1">
    <property type="nucleotide sequence ID" value="NZ_BMUQ01000014.1"/>
</dbReference>